<proteinExistence type="predicted"/>
<reference evidence="2 3" key="1">
    <citation type="submission" date="2018-01" db="EMBL/GenBank/DDBJ databases">
        <title>Lactibacter flavus gen. nov., sp. nov., a novel bacterium of the family Propionibacteriaceae isolated from raw milk and dairy products.</title>
        <authorList>
            <person name="Wenning M."/>
            <person name="Breitenwieser F."/>
            <person name="Huptas C."/>
            <person name="von Neubeck M."/>
            <person name="Busse H.-J."/>
            <person name="Scherer S."/>
        </authorList>
    </citation>
    <scope>NUCLEOTIDE SEQUENCE [LARGE SCALE GENOMIC DNA]</scope>
    <source>
        <strain evidence="2 3">VG341</strain>
    </source>
</reference>
<comment type="caution">
    <text evidence="2">The sequence shown here is derived from an EMBL/GenBank/DDBJ whole genome shotgun (WGS) entry which is preliminary data.</text>
</comment>
<dbReference type="EMBL" id="PPCV01000012">
    <property type="protein sequence ID" value="RXW31191.1"/>
    <property type="molecule type" value="Genomic_DNA"/>
</dbReference>
<sequence length="61" mass="6412">MSDIQPDRGEVSEVDRLRPGGIPDEGDASPDADLANQVEDGAPKNYGDVDPDPNLPPDPNA</sequence>
<evidence type="ECO:0000313" key="2">
    <source>
        <dbReference type="EMBL" id="RXW31191.1"/>
    </source>
</evidence>
<protein>
    <submittedName>
        <fullName evidence="2">Uncharacterized protein</fullName>
    </submittedName>
</protein>
<evidence type="ECO:0000313" key="3">
    <source>
        <dbReference type="Proteomes" id="UP000290624"/>
    </source>
</evidence>
<organism evidence="2 3">
    <name type="scientific">Propioniciclava flava</name>
    <dbReference type="NCBI Taxonomy" id="2072026"/>
    <lineage>
        <taxon>Bacteria</taxon>
        <taxon>Bacillati</taxon>
        <taxon>Actinomycetota</taxon>
        <taxon>Actinomycetes</taxon>
        <taxon>Propionibacteriales</taxon>
        <taxon>Propionibacteriaceae</taxon>
        <taxon>Propioniciclava</taxon>
    </lineage>
</organism>
<feature type="compositionally biased region" description="Basic and acidic residues" evidence="1">
    <location>
        <begin position="1"/>
        <end position="18"/>
    </location>
</feature>
<dbReference type="AlphaFoldDB" id="A0A4Q2EDG3"/>
<evidence type="ECO:0000256" key="1">
    <source>
        <dbReference type="SAM" id="MobiDB-lite"/>
    </source>
</evidence>
<dbReference type="RefSeq" id="WP_129459754.1">
    <property type="nucleotide sequence ID" value="NZ_PPCV01000012.1"/>
</dbReference>
<feature type="region of interest" description="Disordered" evidence="1">
    <location>
        <begin position="1"/>
        <end position="61"/>
    </location>
</feature>
<name>A0A4Q2EDG3_9ACTN</name>
<keyword evidence="3" id="KW-1185">Reference proteome</keyword>
<accession>A0A4Q2EDG3</accession>
<gene>
    <name evidence="2" type="ORF">C1706_13485</name>
</gene>
<dbReference type="Proteomes" id="UP000290624">
    <property type="component" value="Unassembled WGS sequence"/>
</dbReference>